<comment type="caution">
    <text evidence="2">The sequence shown here is derived from an EMBL/GenBank/DDBJ whole genome shotgun (WGS) entry which is preliminary data.</text>
</comment>
<keyword evidence="3" id="KW-1185">Reference proteome</keyword>
<dbReference type="EMBL" id="JBHSJJ010000014">
    <property type="protein sequence ID" value="MFC4873928.1"/>
    <property type="molecule type" value="Genomic_DNA"/>
</dbReference>
<dbReference type="Proteomes" id="UP001595818">
    <property type="component" value="Unassembled WGS sequence"/>
</dbReference>
<dbReference type="RefSeq" id="WP_377067278.1">
    <property type="nucleotide sequence ID" value="NZ_JBHSJJ010000014.1"/>
</dbReference>
<name>A0ABV9T5R3_9BACT</name>
<accession>A0ABV9T5R3</accession>
<evidence type="ECO:0000313" key="2">
    <source>
        <dbReference type="EMBL" id="MFC4873928.1"/>
    </source>
</evidence>
<evidence type="ECO:0000259" key="1">
    <source>
        <dbReference type="PROSITE" id="PS51688"/>
    </source>
</evidence>
<dbReference type="Pfam" id="PF13884">
    <property type="entry name" value="Peptidase_S74"/>
    <property type="match status" value="1"/>
</dbReference>
<reference evidence="3" key="1">
    <citation type="journal article" date="2019" name="Int. J. Syst. Evol. Microbiol.">
        <title>The Global Catalogue of Microorganisms (GCM) 10K type strain sequencing project: providing services to taxonomists for standard genome sequencing and annotation.</title>
        <authorList>
            <consortium name="The Broad Institute Genomics Platform"/>
            <consortium name="The Broad Institute Genome Sequencing Center for Infectious Disease"/>
            <person name="Wu L."/>
            <person name="Ma J."/>
        </authorList>
    </citation>
    <scope>NUCLEOTIDE SEQUENCE [LARGE SCALE GENOMIC DNA]</scope>
    <source>
        <strain evidence="3">CGMCC 4.7466</strain>
    </source>
</reference>
<feature type="domain" description="Peptidase S74" evidence="1">
    <location>
        <begin position="589"/>
        <end position="680"/>
    </location>
</feature>
<protein>
    <submittedName>
        <fullName evidence="2">Tail fiber domain-containing protein</fullName>
    </submittedName>
</protein>
<proteinExistence type="predicted"/>
<dbReference type="InterPro" id="IPR030392">
    <property type="entry name" value="S74_ICA"/>
</dbReference>
<sequence>MAIKSRIDLKEDFTNGKKLNEKQFHDLIDSMLNKRDDAFMGKWKKGTVYKTGNVVIYKQALWEVKPDAEGNPQEICSCVPPGEGEEWQTLIVPQQDDDWVVDLETGVMYAKVFDCVGIGRVFDPNEDPPKAKLEIVTDGGQEDGIVGRFLIFPKTASSPTLSLVQVSSDENPFNAFFLFGVNSQEAALTSDAPAGFIFRHQGHAVIGEEDDLDFKDGDVMMVIEPATSGSGNARVGISTKHPKAMLDVTDRNKGQFLLSPEDKEDPVFTIVNLNPGYDKNYTATGVGVDYSVFITDAPQGFLFKKGDDYGLHCKNSDINQGKALMLVREGPNGKPQAGIGTVDPCTMFHVTDGENGTYLFNPENEQAPLFTMAKIKAGGKNNYFTSAITKDHASWITDANKGFQFYAGKEAKGACPTPNLDDGDRLVVILANGKVGIGTKNADPTVTLEISDEKSGKFLFNLDDKKVNPALGIVNSRPGTKSNYFTLGANNQTAVMVTDSPQGFVLKQGSKTKDDEVDVTQGNVLLQIFPYQGSKAEGKAVFFPERSGKVGIMRTPGDFHLDVNGIIRAYSLFIESDFNNMSNEEPLESYFEKKGYKTVLQMLNKLRPIAFDWDDQATKLHEEGKQFGLKSQEVEDILQELVKKNSSDNKLSVNHSGLSAVLIKAIQEQQEIIEDLKSRVEALESKLTS</sequence>
<evidence type="ECO:0000313" key="3">
    <source>
        <dbReference type="Proteomes" id="UP001595818"/>
    </source>
</evidence>
<organism evidence="2 3">
    <name type="scientific">Negadavirga shengliensis</name>
    <dbReference type="NCBI Taxonomy" id="1389218"/>
    <lineage>
        <taxon>Bacteria</taxon>
        <taxon>Pseudomonadati</taxon>
        <taxon>Bacteroidota</taxon>
        <taxon>Cytophagia</taxon>
        <taxon>Cytophagales</taxon>
        <taxon>Cyclobacteriaceae</taxon>
        <taxon>Negadavirga</taxon>
    </lineage>
</organism>
<gene>
    <name evidence="2" type="ORF">ACFPFU_19645</name>
</gene>
<dbReference type="PROSITE" id="PS51688">
    <property type="entry name" value="ICA"/>
    <property type="match status" value="1"/>
</dbReference>